<evidence type="ECO:0000256" key="10">
    <source>
        <dbReference type="ARBA" id="ARBA00023167"/>
    </source>
</evidence>
<comment type="catalytic activity">
    <reaction evidence="12">
        <text>(6R)-5,10-methylene-5,6,7,8-tetrahydrofolate + NADP(+) = (6R)-5,10-methenyltetrahydrofolate + NADPH</text>
        <dbReference type="Rhea" id="RHEA:22812"/>
        <dbReference type="ChEBI" id="CHEBI:15636"/>
        <dbReference type="ChEBI" id="CHEBI:57455"/>
        <dbReference type="ChEBI" id="CHEBI:57783"/>
        <dbReference type="ChEBI" id="CHEBI:58349"/>
        <dbReference type="EC" id="1.5.1.5"/>
    </reaction>
</comment>
<evidence type="ECO:0000313" key="15">
    <source>
        <dbReference type="EMBL" id="MBA2226360.1"/>
    </source>
</evidence>
<dbReference type="Pfam" id="PF00763">
    <property type="entry name" value="THF_DHG_CYH"/>
    <property type="match status" value="1"/>
</dbReference>
<protein>
    <recommendedName>
        <fullName evidence="12">Bifunctional protein FolD</fullName>
    </recommendedName>
    <domain>
        <recommendedName>
            <fullName evidence="12">Methylenetetrahydrofolate dehydrogenase</fullName>
            <ecNumber evidence="12">1.5.1.5</ecNumber>
        </recommendedName>
    </domain>
    <domain>
        <recommendedName>
            <fullName evidence="12">Methenyltetrahydrofolate cyclohydrolase</fullName>
            <ecNumber evidence="12">3.5.4.9</ecNumber>
        </recommendedName>
    </domain>
</protein>
<dbReference type="InterPro" id="IPR036291">
    <property type="entry name" value="NAD(P)-bd_dom_sf"/>
</dbReference>
<comment type="catalytic activity">
    <reaction evidence="12">
        <text>(6R)-5,10-methenyltetrahydrofolate + H2O = (6R)-10-formyltetrahydrofolate + H(+)</text>
        <dbReference type="Rhea" id="RHEA:23700"/>
        <dbReference type="ChEBI" id="CHEBI:15377"/>
        <dbReference type="ChEBI" id="CHEBI:15378"/>
        <dbReference type="ChEBI" id="CHEBI:57455"/>
        <dbReference type="ChEBI" id="CHEBI:195366"/>
        <dbReference type="EC" id="3.5.4.9"/>
    </reaction>
</comment>
<evidence type="ECO:0000256" key="1">
    <source>
        <dbReference type="ARBA" id="ARBA00004777"/>
    </source>
</evidence>
<evidence type="ECO:0000256" key="4">
    <source>
        <dbReference type="ARBA" id="ARBA00022605"/>
    </source>
</evidence>
<dbReference type="PANTHER" id="PTHR48099:SF5">
    <property type="entry name" value="C-1-TETRAHYDROFOLATE SYNTHASE, CYTOPLASMIC"/>
    <property type="match status" value="1"/>
</dbReference>
<dbReference type="Pfam" id="PF02882">
    <property type="entry name" value="THF_DHG_CYH_C"/>
    <property type="match status" value="1"/>
</dbReference>
<keyword evidence="5 12" id="KW-0658">Purine biosynthesis</keyword>
<feature type="binding site" evidence="12">
    <location>
        <position position="241"/>
    </location>
    <ligand>
        <name>NADP(+)</name>
        <dbReference type="ChEBI" id="CHEBI:58349"/>
    </ligand>
</feature>
<accession>A0A7V8VEF7</accession>
<dbReference type="InterPro" id="IPR046346">
    <property type="entry name" value="Aminoacid_DH-like_N_sf"/>
</dbReference>
<dbReference type="FunFam" id="3.40.50.10860:FF:000005">
    <property type="entry name" value="C-1-tetrahydrofolate synthase, cytoplasmic, putative"/>
    <property type="match status" value="1"/>
</dbReference>
<dbReference type="AlphaFoldDB" id="A0A7V8VEF7"/>
<dbReference type="EC" id="3.5.4.9" evidence="12"/>
<dbReference type="GO" id="GO:0000105">
    <property type="term" value="P:L-histidine biosynthetic process"/>
    <property type="evidence" value="ECO:0007669"/>
    <property type="project" value="UniProtKB-KW"/>
</dbReference>
<comment type="subunit">
    <text evidence="2 12">Homodimer.</text>
</comment>
<dbReference type="InterPro" id="IPR020631">
    <property type="entry name" value="THF_DH/CycHdrlase_NAD-bd_dom"/>
</dbReference>
<dbReference type="CDD" id="cd01080">
    <property type="entry name" value="NAD_bind_m-THF_DH_Cyclohyd"/>
    <property type="match status" value="1"/>
</dbReference>
<evidence type="ECO:0000259" key="14">
    <source>
        <dbReference type="Pfam" id="PF02882"/>
    </source>
</evidence>
<evidence type="ECO:0000256" key="11">
    <source>
        <dbReference type="ARBA" id="ARBA00023268"/>
    </source>
</evidence>
<dbReference type="GO" id="GO:0035999">
    <property type="term" value="P:tetrahydrofolate interconversion"/>
    <property type="evidence" value="ECO:0007669"/>
    <property type="project" value="UniProtKB-UniRule"/>
</dbReference>
<dbReference type="InterPro" id="IPR020630">
    <property type="entry name" value="THF_DH/CycHdrlase_cat_dom"/>
</dbReference>
<keyword evidence="10 12" id="KW-0486">Methionine biosynthesis</keyword>
<comment type="similarity">
    <text evidence="12">Belongs to the tetrahydrofolate dehydrogenase/cyclohydrolase family.</text>
</comment>
<dbReference type="Proteomes" id="UP000542342">
    <property type="component" value="Unassembled WGS sequence"/>
</dbReference>
<keyword evidence="9 12" id="KW-0368">Histidine biosynthesis</keyword>
<dbReference type="GO" id="GO:0005829">
    <property type="term" value="C:cytosol"/>
    <property type="evidence" value="ECO:0007669"/>
    <property type="project" value="TreeGrafter"/>
</dbReference>
<sequence>MTARLLDGRQTAAAIRAEVAAQVERRRQQGLPPPGLAAVLVGDNPASQVYVRNKHKACQQVGMASWVHQLPADISQERLLDFLQELNADPRVHGILVQLPLPRHIDEFAVQQAVLPSKDVDGFHPENAGLLALGRPRFYPCTPHGVLQLLWRAGYDTLGKEVVIVGRSNIVGKPLALMLLQKRTAQNPAGGEATVTVVHTRSRDLPALCRRAEILVVAAGVPGIITAEMVAPGAIVVDVGIHSVEGRLVGDVHPQVAQIAAALSPVPGGVGPMTIAMLLVNTLQAAEHIDSRGSASELFPRSFRLGL</sequence>
<evidence type="ECO:0000256" key="2">
    <source>
        <dbReference type="ARBA" id="ARBA00011738"/>
    </source>
</evidence>
<dbReference type="UniPathway" id="UPA00193"/>
<dbReference type="EMBL" id="JACEFB010000005">
    <property type="protein sequence ID" value="MBA2226360.1"/>
    <property type="molecule type" value="Genomic_DNA"/>
</dbReference>
<dbReference type="InterPro" id="IPR020867">
    <property type="entry name" value="THF_DH/CycHdrlase_CS"/>
</dbReference>
<dbReference type="RefSeq" id="WP_194537792.1">
    <property type="nucleotide sequence ID" value="NZ_JACEFB010000005.1"/>
</dbReference>
<dbReference type="PRINTS" id="PR00085">
    <property type="entry name" value="THFDHDRGNASE"/>
</dbReference>
<keyword evidence="16" id="KW-1185">Reference proteome</keyword>
<dbReference type="PROSITE" id="PS00767">
    <property type="entry name" value="THF_DHG_CYH_2"/>
    <property type="match status" value="1"/>
</dbReference>
<dbReference type="GO" id="GO:0004488">
    <property type="term" value="F:methylenetetrahydrofolate dehydrogenase (NADP+) activity"/>
    <property type="evidence" value="ECO:0007669"/>
    <property type="project" value="UniProtKB-UniRule"/>
</dbReference>
<evidence type="ECO:0000256" key="9">
    <source>
        <dbReference type="ARBA" id="ARBA00023102"/>
    </source>
</evidence>
<keyword evidence="6 12" id="KW-0378">Hydrolase</keyword>
<comment type="pathway">
    <text evidence="1 12">One-carbon metabolism; tetrahydrofolate interconversion.</text>
</comment>
<evidence type="ECO:0000259" key="13">
    <source>
        <dbReference type="Pfam" id="PF00763"/>
    </source>
</evidence>
<evidence type="ECO:0000256" key="7">
    <source>
        <dbReference type="ARBA" id="ARBA00022857"/>
    </source>
</evidence>
<dbReference type="PANTHER" id="PTHR48099">
    <property type="entry name" value="C-1-TETRAHYDROFOLATE SYNTHASE, CYTOPLASMIC-RELATED"/>
    <property type="match status" value="1"/>
</dbReference>
<keyword evidence="8 12" id="KW-0560">Oxidoreductase</keyword>
<keyword evidence="4 12" id="KW-0028">Amino-acid biosynthesis</keyword>
<keyword evidence="11 12" id="KW-0511">Multifunctional enzyme</keyword>
<evidence type="ECO:0000256" key="8">
    <source>
        <dbReference type="ARBA" id="ARBA00023002"/>
    </source>
</evidence>
<comment type="caution">
    <text evidence="15">The sequence shown here is derived from an EMBL/GenBank/DDBJ whole genome shotgun (WGS) entry which is preliminary data.</text>
</comment>
<feature type="binding site" evidence="12">
    <location>
        <begin position="166"/>
        <end position="168"/>
    </location>
    <ligand>
        <name>NADP(+)</name>
        <dbReference type="ChEBI" id="CHEBI:58349"/>
    </ligand>
</feature>
<dbReference type="EC" id="1.5.1.5" evidence="12"/>
<dbReference type="HAMAP" id="MF_01576">
    <property type="entry name" value="THF_DHG_CYH"/>
    <property type="match status" value="1"/>
</dbReference>
<name>A0A7V8VEF7_9BACT</name>
<dbReference type="GO" id="GO:0004477">
    <property type="term" value="F:methenyltetrahydrofolate cyclohydrolase activity"/>
    <property type="evidence" value="ECO:0007669"/>
    <property type="project" value="UniProtKB-UniRule"/>
</dbReference>
<comment type="function">
    <text evidence="12">Catalyzes the oxidation of 5,10-methylenetetrahydrofolate to 5,10-methenyltetrahydrofolate and then the hydrolysis of 5,10-methenyltetrahydrofolate to 10-formyltetrahydrofolate.</text>
</comment>
<evidence type="ECO:0000256" key="3">
    <source>
        <dbReference type="ARBA" id="ARBA00022563"/>
    </source>
</evidence>
<feature type="domain" description="Tetrahydrofolate dehydrogenase/cyclohydrolase catalytic" evidence="13">
    <location>
        <begin position="6"/>
        <end position="121"/>
    </location>
</feature>
<dbReference type="SUPFAM" id="SSF51735">
    <property type="entry name" value="NAD(P)-binding Rossmann-fold domains"/>
    <property type="match status" value="1"/>
</dbReference>
<dbReference type="Gene3D" id="3.40.50.720">
    <property type="entry name" value="NAD(P)-binding Rossmann-like Domain"/>
    <property type="match status" value="1"/>
</dbReference>
<evidence type="ECO:0000256" key="6">
    <source>
        <dbReference type="ARBA" id="ARBA00022801"/>
    </source>
</evidence>
<dbReference type="InterPro" id="IPR000672">
    <property type="entry name" value="THF_DH/CycHdrlase"/>
</dbReference>
<evidence type="ECO:0000256" key="12">
    <source>
        <dbReference type="HAMAP-Rule" id="MF_01576"/>
    </source>
</evidence>
<feature type="domain" description="Tetrahydrofolate dehydrogenase/cyclohydrolase NAD(P)-binding" evidence="14">
    <location>
        <begin position="140"/>
        <end position="288"/>
    </location>
</feature>
<dbReference type="GO" id="GO:0006164">
    <property type="term" value="P:purine nucleotide biosynthetic process"/>
    <property type="evidence" value="ECO:0007669"/>
    <property type="project" value="UniProtKB-KW"/>
</dbReference>
<dbReference type="Gene3D" id="3.40.50.10860">
    <property type="entry name" value="Leucine Dehydrogenase, chain A, domain 1"/>
    <property type="match status" value="1"/>
</dbReference>
<comment type="caution">
    <text evidence="12">Lacks conserved residue(s) required for the propagation of feature annotation.</text>
</comment>
<evidence type="ECO:0000313" key="16">
    <source>
        <dbReference type="Proteomes" id="UP000542342"/>
    </source>
</evidence>
<proteinExistence type="inferred from homology"/>
<dbReference type="GO" id="GO:0009086">
    <property type="term" value="P:methionine biosynthetic process"/>
    <property type="evidence" value="ECO:0007669"/>
    <property type="project" value="UniProtKB-KW"/>
</dbReference>
<dbReference type="SUPFAM" id="SSF53223">
    <property type="entry name" value="Aminoacid dehydrogenase-like, N-terminal domain"/>
    <property type="match status" value="1"/>
</dbReference>
<reference evidence="15 16" key="1">
    <citation type="submission" date="2020-07" db="EMBL/GenBank/DDBJ databases">
        <title>Thermogemmata thermophila gen. nov., sp. nov., a novel moderate thermophilic planctomycete from a Kamchatka hot spring.</title>
        <authorList>
            <person name="Elcheninov A.G."/>
            <person name="Podosokorskaya O.A."/>
            <person name="Kovaleva O.L."/>
            <person name="Novikov A."/>
            <person name="Bonch-Osmolovskaya E.A."/>
            <person name="Toshchakov S.V."/>
            <person name="Kublanov I.V."/>
        </authorList>
    </citation>
    <scope>NUCLEOTIDE SEQUENCE [LARGE SCALE GENOMIC DNA]</scope>
    <source>
        <strain evidence="15 16">2918</strain>
    </source>
</reference>
<organism evidence="15 16">
    <name type="scientific">Thermogemmata fonticola</name>
    <dbReference type="NCBI Taxonomy" id="2755323"/>
    <lineage>
        <taxon>Bacteria</taxon>
        <taxon>Pseudomonadati</taxon>
        <taxon>Planctomycetota</taxon>
        <taxon>Planctomycetia</taxon>
        <taxon>Gemmatales</taxon>
        <taxon>Gemmataceae</taxon>
        <taxon>Thermogemmata</taxon>
    </lineage>
</organism>
<evidence type="ECO:0000256" key="5">
    <source>
        <dbReference type="ARBA" id="ARBA00022755"/>
    </source>
</evidence>
<keyword evidence="7 12" id="KW-0521">NADP</keyword>
<gene>
    <name evidence="12" type="primary">folD</name>
    <name evidence="15" type="ORF">H0921_09335</name>
</gene>
<keyword evidence="3 12" id="KW-0554">One-carbon metabolism</keyword>